<dbReference type="AlphaFoldDB" id="A0A401LXH6"/>
<dbReference type="Proteomes" id="UP000288079">
    <property type="component" value="Unassembled WGS sequence"/>
</dbReference>
<keyword evidence="2" id="KW-1185">Reference proteome</keyword>
<dbReference type="EMBL" id="BHWB01000010">
    <property type="protein sequence ID" value="GCB36256.1"/>
    <property type="molecule type" value="Genomic_DNA"/>
</dbReference>
<reference evidence="1 2" key="1">
    <citation type="submission" date="2018-10" db="EMBL/GenBank/DDBJ databases">
        <title>Draft Genome Sequence of Bacteroides sp. KCTC 15687.</title>
        <authorList>
            <person name="Yu S.Y."/>
            <person name="Kim J.S."/>
            <person name="Oh B.S."/>
            <person name="Park S.H."/>
            <person name="Kang S.W."/>
            <person name="Park J.E."/>
            <person name="Choi S.H."/>
            <person name="Han K.I."/>
            <person name="Lee K.C."/>
            <person name="Eom M.K."/>
            <person name="Suh M.K."/>
            <person name="Lee D.H."/>
            <person name="Yoon H."/>
            <person name="Kim B."/>
            <person name="Yang S.J."/>
            <person name="Lee J.S."/>
            <person name="Lee J.H."/>
        </authorList>
    </citation>
    <scope>NUCLEOTIDE SEQUENCE [LARGE SCALE GENOMIC DNA]</scope>
    <source>
        <strain evidence="1 2">KCTC 15687</strain>
    </source>
</reference>
<sequence length="734" mass="84932">MKFYIPTSSLNMDNLLQSECILPISHYVQRLSGYKLYEQIEELRPFNAIVLFKYPVQFTINDVGRYNYPVLIEFEDDVQTQDFYENEIQDGVCICSHTLNLTPTNCCFYFFSEQAYKITLVNTRSNKSIKYYNNYSIVPNANKFKTRPLPKLTSISHYEVGVFEDGIIDKQKGVLYAYLLGEQKSVNHDLAVQLRLTQDIYNILTSLISTPSSITVFGEKLSFLLDEYKKIDLTERNSTEQFEVNLKNELGNRFYFLKGCLIGFLKNINCWDYIFTSLCKKWGCYFLPQVPELHTKDDYLRLRSDIEKRTAYAVDVLQKSLPPSTLNDISMNGNTISISNAPLVNAVIDYVIKNKQTVEKLYANRLGFYMGVMETIVPILKGQIGEINWKKSKERAYINDLHAFINDPAIHFEINRIDNIELKSIAAFILKGQSYNDCMALCKMAEFENYRYILSLWGSLCGYMEMNKEALSDILNMSTYSLVYKKLYGKNMGILSHDIANSESFINCSSEEIEKRSCKFSKEELSFILKSVNFKEVTQLVNKLESFLSVSSKPINECFEDAINETLSKRAKKQKELAWLSLKIYQSVDNYDAFCTILEKNNLSKTVQKNILRHFGHNEEKKGKIKIKKQDTPLLFPEMNKATSITQSISNRLPNIPSFVGLDKNVLRRLEQNWSFTASKYPSNKEEHIRFFINLCKKEGFLGNAKGPTSLTYVFTQEMASKVEKELLIYYDIR</sequence>
<gene>
    <name evidence="1" type="ORF">KGMB02408_32010</name>
</gene>
<name>A0A401LXH6_9BACE</name>
<evidence type="ECO:0000313" key="1">
    <source>
        <dbReference type="EMBL" id="GCB36256.1"/>
    </source>
</evidence>
<organism evidence="1 2">
    <name type="scientific">Bacteroides faecalis</name>
    <dbReference type="NCBI Taxonomy" id="2447885"/>
    <lineage>
        <taxon>Bacteria</taxon>
        <taxon>Pseudomonadati</taxon>
        <taxon>Bacteroidota</taxon>
        <taxon>Bacteroidia</taxon>
        <taxon>Bacteroidales</taxon>
        <taxon>Bacteroidaceae</taxon>
        <taxon>Bacteroides</taxon>
    </lineage>
</organism>
<accession>A0A401LXH6</accession>
<evidence type="ECO:0000313" key="2">
    <source>
        <dbReference type="Proteomes" id="UP000288079"/>
    </source>
</evidence>
<dbReference type="RefSeq" id="WP_200832928.1">
    <property type="nucleotide sequence ID" value="NZ_BHWB01000010.1"/>
</dbReference>
<proteinExistence type="predicted"/>
<protein>
    <submittedName>
        <fullName evidence="1">Uncharacterized protein</fullName>
    </submittedName>
</protein>
<comment type="caution">
    <text evidence="1">The sequence shown here is derived from an EMBL/GenBank/DDBJ whole genome shotgun (WGS) entry which is preliminary data.</text>
</comment>